<dbReference type="EMBL" id="FPHC01000048">
    <property type="protein sequence ID" value="SFV58465.1"/>
    <property type="molecule type" value="Genomic_DNA"/>
</dbReference>
<keyword evidence="1" id="KW-1003">Cell membrane</keyword>
<evidence type="ECO:0008006" key="7">
    <source>
        <dbReference type="Google" id="ProtNLM"/>
    </source>
</evidence>
<dbReference type="InterPro" id="IPR012451">
    <property type="entry name" value="DUF1656"/>
</dbReference>
<evidence type="ECO:0000256" key="3">
    <source>
        <dbReference type="ARBA" id="ARBA00022989"/>
    </source>
</evidence>
<reference evidence="6" key="1">
    <citation type="submission" date="2016-10" db="EMBL/GenBank/DDBJ databases">
        <authorList>
            <person name="de Groot N.N."/>
        </authorList>
    </citation>
    <scope>NUCLEOTIDE SEQUENCE</scope>
</reference>
<feature type="transmembrane region" description="Helical" evidence="5">
    <location>
        <begin position="15"/>
        <end position="38"/>
    </location>
</feature>
<keyword evidence="3 5" id="KW-1133">Transmembrane helix</keyword>
<protein>
    <recommendedName>
        <fullName evidence="7">DUF1656 domain-containing protein</fullName>
    </recommendedName>
</protein>
<dbReference type="Pfam" id="PF07869">
    <property type="entry name" value="DUF1656"/>
    <property type="match status" value="1"/>
</dbReference>
<accession>A0A1W1BY98</accession>
<keyword evidence="4 5" id="KW-0472">Membrane</keyword>
<evidence type="ECO:0000313" key="6">
    <source>
        <dbReference type="EMBL" id="SFV58465.1"/>
    </source>
</evidence>
<feature type="transmembrane region" description="Helical" evidence="5">
    <location>
        <begin position="50"/>
        <end position="69"/>
    </location>
</feature>
<organism evidence="6">
    <name type="scientific">hydrothermal vent metagenome</name>
    <dbReference type="NCBI Taxonomy" id="652676"/>
    <lineage>
        <taxon>unclassified sequences</taxon>
        <taxon>metagenomes</taxon>
        <taxon>ecological metagenomes</taxon>
    </lineage>
</organism>
<evidence type="ECO:0000256" key="5">
    <source>
        <dbReference type="SAM" id="Phobius"/>
    </source>
</evidence>
<proteinExistence type="predicted"/>
<name>A0A1W1BY98_9ZZZZ</name>
<gene>
    <name evidence="6" type="ORF">MNB_SV-6-1741</name>
</gene>
<evidence type="ECO:0000256" key="1">
    <source>
        <dbReference type="ARBA" id="ARBA00022475"/>
    </source>
</evidence>
<keyword evidence="2 5" id="KW-0812">Transmembrane</keyword>
<evidence type="ECO:0000256" key="2">
    <source>
        <dbReference type="ARBA" id="ARBA00022692"/>
    </source>
</evidence>
<dbReference type="AlphaFoldDB" id="A0A1W1BY98"/>
<sequence length="71" mass="8343">MSNSYPHELSIGDLYFSPILPVLFFAFISTTITVFILNKLKLSHFFYAPPYLFLAIMTLYIVLIDRYLIKF</sequence>
<evidence type="ECO:0000256" key="4">
    <source>
        <dbReference type="ARBA" id="ARBA00023136"/>
    </source>
</evidence>